<protein>
    <recommendedName>
        <fullName evidence="3">PPM-type phosphatase domain-containing protein</fullName>
    </recommendedName>
</protein>
<dbReference type="SUPFAM" id="SSF81606">
    <property type="entry name" value="PP2C-like"/>
    <property type="match status" value="1"/>
</dbReference>
<reference evidence="1 2" key="1">
    <citation type="journal article" date="2017" name="Nat. Commun.">
        <title>Genome assembly with in vitro proximity ligation data and whole-genome triplication in lettuce.</title>
        <authorList>
            <person name="Reyes-Chin-Wo S."/>
            <person name="Wang Z."/>
            <person name="Yang X."/>
            <person name="Kozik A."/>
            <person name="Arikit S."/>
            <person name="Song C."/>
            <person name="Xia L."/>
            <person name="Froenicke L."/>
            <person name="Lavelle D.O."/>
            <person name="Truco M.J."/>
            <person name="Xia R."/>
            <person name="Zhu S."/>
            <person name="Xu C."/>
            <person name="Xu H."/>
            <person name="Xu X."/>
            <person name="Cox K."/>
            <person name="Korf I."/>
            <person name="Meyers B.C."/>
            <person name="Michelmore R.W."/>
        </authorList>
    </citation>
    <scope>NUCLEOTIDE SEQUENCE [LARGE SCALE GENOMIC DNA]</scope>
    <source>
        <strain evidence="2">cv. Salinas</strain>
        <tissue evidence="1">Seedlings</tissue>
    </source>
</reference>
<dbReference type="AlphaFoldDB" id="A0A9R1UGG4"/>
<evidence type="ECO:0000313" key="2">
    <source>
        <dbReference type="Proteomes" id="UP000235145"/>
    </source>
</evidence>
<sequence length="131" mass="14457">MTTIRMMLAQELDHVVEELENIAKIGPLKCWQGGLCLSRSIGDREVGEFIIPVPHVKHVKVIIHDLQLSSACGRLVISSDGVCDALSTESALECSRGLALESAATQIVKVRKQKNVKFVIKYYAMDSIFCI</sequence>
<dbReference type="Proteomes" id="UP000235145">
    <property type="component" value="Unassembled WGS sequence"/>
</dbReference>
<gene>
    <name evidence="1" type="ORF">LSAT_V11C900484240</name>
</gene>
<comment type="caution">
    <text evidence="1">The sequence shown here is derived from an EMBL/GenBank/DDBJ whole genome shotgun (WGS) entry which is preliminary data.</text>
</comment>
<proteinExistence type="predicted"/>
<dbReference type="InterPro" id="IPR036457">
    <property type="entry name" value="PPM-type-like_dom_sf"/>
</dbReference>
<name>A0A9R1UGG4_LACSA</name>
<dbReference type="EMBL" id="NBSK02000009">
    <property type="protein sequence ID" value="KAJ0186877.1"/>
    <property type="molecule type" value="Genomic_DNA"/>
</dbReference>
<evidence type="ECO:0000313" key="1">
    <source>
        <dbReference type="EMBL" id="KAJ0186877.1"/>
    </source>
</evidence>
<accession>A0A9R1UGG4</accession>
<dbReference type="Gene3D" id="3.60.40.10">
    <property type="entry name" value="PPM-type phosphatase domain"/>
    <property type="match status" value="1"/>
</dbReference>
<evidence type="ECO:0008006" key="3">
    <source>
        <dbReference type="Google" id="ProtNLM"/>
    </source>
</evidence>
<keyword evidence="2" id="KW-1185">Reference proteome</keyword>
<organism evidence="1 2">
    <name type="scientific">Lactuca sativa</name>
    <name type="common">Garden lettuce</name>
    <dbReference type="NCBI Taxonomy" id="4236"/>
    <lineage>
        <taxon>Eukaryota</taxon>
        <taxon>Viridiplantae</taxon>
        <taxon>Streptophyta</taxon>
        <taxon>Embryophyta</taxon>
        <taxon>Tracheophyta</taxon>
        <taxon>Spermatophyta</taxon>
        <taxon>Magnoliopsida</taxon>
        <taxon>eudicotyledons</taxon>
        <taxon>Gunneridae</taxon>
        <taxon>Pentapetalae</taxon>
        <taxon>asterids</taxon>
        <taxon>campanulids</taxon>
        <taxon>Asterales</taxon>
        <taxon>Asteraceae</taxon>
        <taxon>Cichorioideae</taxon>
        <taxon>Cichorieae</taxon>
        <taxon>Lactucinae</taxon>
        <taxon>Lactuca</taxon>
    </lineage>
</organism>